<organism evidence="4 5">
    <name type="scientific">Arthrobacter ginkgonis</name>
    <dbReference type="NCBI Taxonomy" id="1630594"/>
    <lineage>
        <taxon>Bacteria</taxon>
        <taxon>Bacillati</taxon>
        <taxon>Actinomycetota</taxon>
        <taxon>Actinomycetes</taxon>
        <taxon>Micrococcales</taxon>
        <taxon>Micrococcaceae</taxon>
        <taxon>Arthrobacter</taxon>
    </lineage>
</organism>
<evidence type="ECO:0000256" key="2">
    <source>
        <dbReference type="SAM" id="MobiDB-lite"/>
    </source>
</evidence>
<dbReference type="SUPFAM" id="SSF50475">
    <property type="entry name" value="FMN-binding split barrel"/>
    <property type="match status" value="1"/>
</dbReference>
<dbReference type="SMART" id="SM00903">
    <property type="entry name" value="Flavin_Reduct"/>
    <property type="match status" value="1"/>
</dbReference>
<feature type="domain" description="Flavin reductase like" evidence="3">
    <location>
        <begin position="44"/>
        <end position="186"/>
    </location>
</feature>
<dbReference type="PANTHER" id="PTHR30466">
    <property type="entry name" value="FLAVIN REDUCTASE"/>
    <property type="match status" value="1"/>
</dbReference>
<gene>
    <name evidence="4" type="ORF">GCM10023081_21830</name>
</gene>
<keyword evidence="1" id="KW-0560">Oxidoreductase</keyword>
<dbReference type="Gene3D" id="2.30.110.10">
    <property type="entry name" value="Electron Transport, Fmn-binding Protein, Chain A"/>
    <property type="match status" value="1"/>
</dbReference>
<feature type="compositionally biased region" description="Basic and acidic residues" evidence="2">
    <location>
        <begin position="13"/>
        <end position="22"/>
    </location>
</feature>
<reference evidence="5" key="1">
    <citation type="journal article" date="2019" name="Int. J. Syst. Evol. Microbiol.">
        <title>The Global Catalogue of Microorganisms (GCM) 10K type strain sequencing project: providing services to taxonomists for standard genome sequencing and annotation.</title>
        <authorList>
            <consortium name="The Broad Institute Genomics Platform"/>
            <consortium name="The Broad Institute Genome Sequencing Center for Infectious Disease"/>
            <person name="Wu L."/>
            <person name="Ma J."/>
        </authorList>
    </citation>
    <scope>NUCLEOTIDE SEQUENCE [LARGE SCALE GENOMIC DNA]</scope>
    <source>
        <strain evidence="5">JCM 30742</strain>
    </source>
</reference>
<evidence type="ECO:0000259" key="3">
    <source>
        <dbReference type="SMART" id="SM00903"/>
    </source>
</evidence>
<dbReference type="PANTHER" id="PTHR30466:SF1">
    <property type="entry name" value="FMN REDUCTASE (NADH) RUTF"/>
    <property type="match status" value="1"/>
</dbReference>
<evidence type="ECO:0000313" key="5">
    <source>
        <dbReference type="Proteomes" id="UP001500752"/>
    </source>
</evidence>
<dbReference type="EMBL" id="BAABEO010000012">
    <property type="protein sequence ID" value="GAA3683606.1"/>
    <property type="molecule type" value="Genomic_DNA"/>
</dbReference>
<evidence type="ECO:0000256" key="1">
    <source>
        <dbReference type="ARBA" id="ARBA00023002"/>
    </source>
</evidence>
<accession>A0ABP7CCR9</accession>
<proteinExistence type="predicted"/>
<name>A0ABP7CCR9_9MICC</name>
<protein>
    <submittedName>
        <fullName evidence="4">Flavin reductase family protein</fullName>
    </submittedName>
</protein>
<dbReference type="InterPro" id="IPR002563">
    <property type="entry name" value="Flavin_Rdtase-like_dom"/>
</dbReference>
<dbReference type="RefSeq" id="WP_345150733.1">
    <property type="nucleotide sequence ID" value="NZ_BAABEO010000012.1"/>
</dbReference>
<dbReference type="InterPro" id="IPR012349">
    <property type="entry name" value="Split_barrel_FMN-bd"/>
</dbReference>
<keyword evidence="5" id="KW-1185">Reference proteome</keyword>
<dbReference type="InterPro" id="IPR050268">
    <property type="entry name" value="NADH-dep_flavin_reductase"/>
</dbReference>
<evidence type="ECO:0000313" key="4">
    <source>
        <dbReference type="EMBL" id="GAA3683606.1"/>
    </source>
</evidence>
<dbReference type="Proteomes" id="UP001500752">
    <property type="component" value="Unassembled WGS sequence"/>
</dbReference>
<comment type="caution">
    <text evidence="4">The sequence shown here is derived from an EMBL/GenBank/DDBJ whole genome shotgun (WGS) entry which is preliminary data.</text>
</comment>
<dbReference type="Pfam" id="PF01613">
    <property type="entry name" value="Flavin_Reduct"/>
    <property type="match status" value="1"/>
</dbReference>
<feature type="region of interest" description="Disordered" evidence="2">
    <location>
        <begin position="1"/>
        <end position="26"/>
    </location>
</feature>
<feature type="compositionally biased region" description="Pro residues" evidence="2">
    <location>
        <begin position="1"/>
        <end position="11"/>
    </location>
</feature>
<sequence>MVPPPSVPPQEPARQEATRQEPPHLQAARHRQAADLTELFRDAFRHHAAGVAILTATWDGVPYGFTATSLASLSADPPRFTFNMALSASSWPAVANGEYVGVHLLGLDDAELANRFARGPDRFSGDHWEPGPFGIPLLKDVRGWLLGRILLRLSFGSNAVVVAEVVDGGIGPDGHPLLYHGGSYHRAASLEYEI</sequence>